<keyword evidence="1" id="KW-0472">Membrane</keyword>
<evidence type="ECO:0000256" key="1">
    <source>
        <dbReference type="SAM" id="Phobius"/>
    </source>
</evidence>
<accession>A0A7U2R9B1</accession>
<dbReference type="EMBL" id="CP059075">
    <property type="protein sequence ID" value="QRE03666.1"/>
    <property type="molecule type" value="Genomic_DNA"/>
</dbReference>
<feature type="transmembrane region" description="Helical" evidence="1">
    <location>
        <begin position="388"/>
        <end position="411"/>
    </location>
</feature>
<feature type="transmembrane region" description="Helical" evidence="1">
    <location>
        <begin position="567"/>
        <end position="587"/>
    </location>
</feature>
<feature type="transmembrane region" description="Helical" evidence="1">
    <location>
        <begin position="328"/>
        <end position="344"/>
    </location>
</feature>
<organism evidence="2 3">
    <name type="scientific">Flavobacterium psychrophilum</name>
    <dbReference type="NCBI Taxonomy" id="96345"/>
    <lineage>
        <taxon>Bacteria</taxon>
        <taxon>Pseudomonadati</taxon>
        <taxon>Bacteroidota</taxon>
        <taxon>Flavobacteriia</taxon>
        <taxon>Flavobacteriales</taxon>
        <taxon>Flavobacteriaceae</taxon>
        <taxon>Flavobacterium</taxon>
    </lineage>
</organism>
<dbReference type="Pfam" id="PF10101">
    <property type="entry name" value="DUF2339"/>
    <property type="match status" value="1"/>
</dbReference>
<feature type="transmembrane region" description="Helical" evidence="1">
    <location>
        <begin position="665"/>
        <end position="682"/>
    </location>
</feature>
<feature type="transmembrane region" description="Helical" evidence="1">
    <location>
        <begin position="626"/>
        <end position="645"/>
    </location>
</feature>
<feature type="transmembrane region" description="Helical" evidence="1">
    <location>
        <begin position="444"/>
        <end position="462"/>
    </location>
</feature>
<evidence type="ECO:0000313" key="3">
    <source>
        <dbReference type="Proteomes" id="UP000596329"/>
    </source>
</evidence>
<feature type="transmembrane region" description="Helical" evidence="1">
    <location>
        <begin position="417"/>
        <end position="435"/>
    </location>
</feature>
<sequence length="867" mass="99535">MEILLLILVLIFLFYISNTIKLRFDTIDKKFIALNKFIDQVKAEEKTAQFIPSTENKKPIIASDEEKQTISTPIIEEEISEEEKELFFTPLKNLSIPKEEEQTIITPIIEEFISEEHKEMFFTPLENLNISKAEKPEQKQKPHTPLAPEKSFWENFKDKNPDLEKFIGENLISKLGILILVLGISYFVKYAIDKNWINEPARVGIGVLSGVLVMGIAHKLKQQYAAFSSVFVAGAIAIFYFTIAIAFHEYHLFNKTVAFIIMVAITGFSVFISYSYNRIELAVLSLIGGFAVPLMVSTGNGNYIVLFSYIIILNVGILALAYHKKWSLVNTLAFVFTILLYGGWLSAEINEPKPHYLGALLFGFVFYFIFILINIINNIKTIGVFTKIQLSLLTTNTFLFYTAGMVILSNYHPELRGLFTTFIALLNLTYAWFLYKKFGLDKKAVYLLIGLTLTFVTLAIPIQFNGHYITLFWAAEAVLLIWLAQKSEINSYRFASVIVHFLMLISLIMDWNKIYGGNSVLNIIINPIFITGLFAIASLFAIYYLLKNETKSYEQFGFAFNPESYRKFAFLTGIILSYFVGIIEVSYQANDYIQSPDSTISFPIVYHLLFFATLSYIIVKKKTQFGYDFATIIAVANIFLFTFWFSNYAFVEHEHYISTGIYQRFAFYLHYVSLLIIIYFAYQLYKMEKEKVIPEFFNTNISIWIAAFFVIFLASSEIMLHGLVITNSPVTLQDIKSSTMYADYKNDPKYLRILISDNCISETRTRIWKAAFPILWGFLAFIFLIIGIKKQNKTIRIIALSLLGLTVVKLFVYDISNVSETGKIIAFILLGVLILIISFVYQKLKILVIDDTKTEEHKEINKINENE</sequence>
<feature type="transmembrane region" description="Helical" evidence="1">
    <location>
        <begin position="599"/>
        <end position="619"/>
    </location>
</feature>
<reference evidence="2 3" key="1">
    <citation type="submission" date="2020-07" db="EMBL/GenBank/DDBJ databases">
        <title>Genomic characterization of Flavobacterium psychrophilum strains.</title>
        <authorList>
            <person name="Castillo D."/>
            <person name="Jorgensen J."/>
            <person name="Middelboe M."/>
        </authorList>
    </citation>
    <scope>NUCLEOTIDE SEQUENCE [LARGE SCALE GENOMIC DNA]</scope>
    <source>
        <strain evidence="2 3">FPS-R7</strain>
    </source>
</reference>
<keyword evidence="1" id="KW-1133">Transmembrane helix</keyword>
<dbReference type="PANTHER" id="PTHR38434:SF1">
    <property type="entry name" value="BLL2549 PROTEIN"/>
    <property type="match status" value="1"/>
</dbReference>
<gene>
    <name evidence="2" type="ORF">H0H26_12395</name>
</gene>
<proteinExistence type="predicted"/>
<dbReference type="AlphaFoldDB" id="A0A7U2R9B1"/>
<feature type="transmembrane region" description="Helical" evidence="1">
    <location>
        <begin position="224"/>
        <end position="245"/>
    </location>
</feature>
<feature type="transmembrane region" description="Helical" evidence="1">
    <location>
        <begin position="523"/>
        <end position="546"/>
    </location>
</feature>
<protein>
    <submittedName>
        <fullName evidence="2">DUF2339 domain-containing protein</fullName>
    </submittedName>
</protein>
<evidence type="ECO:0000313" key="2">
    <source>
        <dbReference type="EMBL" id="QRE03666.1"/>
    </source>
</evidence>
<feature type="transmembrane region" description="Helical" evidence="1">
    <location>
        <begin position="468"/>
        <end position="485"/>
    </location>
</feature>
<name>A0A7U2R9B1_FLAPS</name>
<feature type="transmembrane region" description="Helical" evidence="1">
    <location>
        <begin position="492"/>
        <end position="511"/>
    </location>
</feature>
<feature type="transmembrane region" description="Helical" evidence="1">
    <location>
        <begin position="795"/>
        <end position="812"/>
    </location>
</feature>
<feature type="transmembrane region" description="Helical" evidence="1">
    <location>
        <begin position="171"/>
        <end position="188"/>
    </location>
</feature>
<feature type="transmembrane region" description="Helical" evidence="1">
    <location>
        <begin position="770"/>
        <end position="788"/>
    </location>
</feature>
<dbReference type="InterPro" id="IPR019286">
    <property type="entry name" value="DUF2339_TM"/>
</dbReference>
<feature type="transmembrane region" description="Helical" evidence="1">
    <location>
        <begin position="824"/>
        <end position="841"/>
    </location>
</feature>
<feature type="transmembrane region" description="Helical" evidence="1">
    <location>
        <begin position="257"/>
        <end position="276"/>
    </location>
</feature>
<dbReference type="PANTHER" id="PTHR38434">
    <property type="entry name" value="BLL2549 PROTEIN"/>
    <property type="match status" value="1"/>
</dbReference>
<dbReference type="Proteomes" id="UP000596329">
    <property type="component" value="Chromosome"/>
</dbReference>
<dbReference type="RefSeq" id="WP_134354077.1">
    <property type="nucleotide sequence ID" value="NZ_CP059075.1"/>
</dbReference>
<keyword evidence="1" id="KW-0812">Transmembrane</keyword>
<feature type="transmembrane region" description="Helical" evidence="1">
    <location>
        <begin position="200"/>
        <end position="218"/>
    </location>
</feature>
<feature type="transmembrane region" description="Helical" evidence="1">
    <location>
        <begin position="703"/>
        <end position="724"/>
    </location>
</feature>
<feature type="transmembrane region" description="Helical" evidence="1">
    <location>
        <begin position="303"/>
        <end position="321"/>
    </location>
</feature>
<feature type="transmembrane region" description="Helical" evidence="1">
    <location>
        <begin position="356"/>
        <end position="376"/>
    </location>
</feature>